<comment type="similarity">
    <text evidence="2">Belongs to the GLUTAMINE DUMPER 1 (TC 9.B.60) family.</text>
</comment>
<dbReference type="Proteomes" id="UP001642360">
    <property type="component" value="Unassembled WGS sequence"/>
</dbReference>
<keyword evidence="6 9" id="KW-1133">Transmembrane helix</keyword>
<gene>
    <name evidence="10" type="ORF">ILEXP_LOCUS984</name>
</gene>
<dbReference type="InterPro" id="IPR040359">
    <property type="entry name" value="GDU"/>
</dbReference>
<accession>A0ABC8QW22</accession>
<comment type="subcellular location">
    <subcellularLocation>
        <location evidence="1">Membrane</location>
        <topology evidence="1">Single-pass membrane protein</topology>
    </subcellularLocation>
</comment>
<dbReference type="GO" id="GO:0006865">
    <property type="term" value="P:amino acid transport"/>
    <property type="evidence" value="ECO:0007669"/>
    <property type="project" value="UniProtKB-KW"/>
</dbReference>
<keyword evidence="4 9" id="KW-0812">Transmembrane</keyword>
<reference evidence="10 11" key="1">
    <citation type="submission" date="2024-02" db="EMBL/GenBank/DDBJ databases">
        <authorList>
            <person name="Vignale AGUSTIN F."/>
            <person name="Sosa J E."/>
            <person name="Modenutti C."/>
        </authorList>
    </citation>
    <scope>NUCLEOTIDE SEQUENCE [LARGE SCALE GENOMIC DNA]</scope>
</reference>
<evidence type="ECO:0000256" key="1">
    <source>
        <dbReference type="ARBA" id="ARBA00004167"/>
    </source>
</evidence>
<feature type="compositionally biased region" description="Basic and acidic residues" evidence="8">
    <location>
        <begin position="57"/>
        <end position="71"/>
    </location>
</feature>
<evidence type="ECO:0000256" key="3">
    <source>
        <dbReference type="ARBA" id="ARBA00022448"/>
    </source>
</evidence>
<proteinExistence type="inferred from homology"/>
<organism evidence="10 11">
    <name type="scientific">Ilex paraguariensis</name>
    <name type="common">yerba mate</name>
    <dbReference type="NCBI Taxonomy" id="185542"/>
    <lineage>
        <taxon>Eukaryota</taxon>
        <taxon>Viridiplantae</taxon>
        <taxon>Streptophyta</taxon>
        <taxon>Embryophyta</taxon>
        <taxon>Tracheophyta</taxon>
        <taxon>Spermatophyta</taxon>
        <taxon>Magnoliopsida</taxon>
        <taxon>eudicotyledons</taxon>
        <taxon>Gunneridae</taxon>
        <taxon>Pentapetalae</taxon>
        <taxon>asterids</taxon>
        <taxon>campanulids</taxon>
        <taxon>Aquifoliales</taxon>
        <taxon>Aquifoliaceae</taxon>
        <taxon>Ilex</taxon>
    </lineage>
</organism>
<evidence type="ECO:0000313" key="10">
    <source>
        <dbReference type="EMBL" id="CAK9134052.1"/>
    </source>
</evidence>
<evidence type="ECO:0000256" key="5">
    <source>
        <dbReference type="ARBA" id="ARBA00022970"/>
    </source>
</evidence>
<name>A0ABC8QW22_9AQUA</name>
<evidence type="ECO:0000256" key="6">
    <source>
        <dbReference type="ARBA" id="ARBA00022989"/>
    </source>
</evidence>
<keyword evidence="11" id="KW-1185">Reference proteome</keyword>
<evidence type="ECO:0000256" key="7">
    <source>
        <dbReference type="ARBA" id="ARBA00023136"/>
    </source>
</evidence>
<keyword evidence="5" id="KW-0029">Amino-acid transport</keyword>
<dbReference type="PANTHER" id="PTHR33228">
    <property type="entry name" value="PROTEIN GLUTAMINE DUMPER 4-RELATED"/>
    <property type="match status" value="1"/>
</dbReference>
<keyword evidence="3" id="KW-0813">Transport</keyword>
<dbReference type="EMBL" id="CAUOFW020000303">
    <property type="protein sequence ID" value="CAK9134052.1"/>
    <property type="molecule type" value="Genomic_DNA"/>
</dbReference>
<comment type="caution">
    <text evidence="10">The sequence shown here is derived from an EMBL/GenBank/DDBJ whole genome shotgun (WGS) entry which is preliminary data.</text>
</comment>
<evidence type="ECO:0000256" key="4">
    <source>
        <dbReference type="ARBA" id="ARBA00022692"/>
    </source>
</evidence>
<dbReference type="GO" id="GO:0080143">
    <property type="term" value="P:regulation of amino acid export"/>
    <property type="evidence" value="ECO:0007669"/>
    <property type="project" value="UniProtKB-ARBA"/>
</dbReference>
<dbReference type="AlphaFoldDB" id="A0ABC8QW22"/>
<sequence>MMPTHNTTTVHGGFHPWKSPIPYLFGGLAFVLGLIALALLLLSCSFRCSSSEPSGDVEEKPAKPDHVPQPEMEPKIVIMAGDLNPTYLAKPVLSTRHSTKQV</sequence>
<evidence type="ECO:0000256" key="9">
    <source>
        <dbReference type="SAM" id="Phobius"/>
    </source>
</evidence>
<feature type="transmembrane region" description="Helical" evidence="9">
    <location>
        <begin position="20"/>
        <end position="42"/>
    </location>
</feature>
<protein>
    <submittedName>
        <fullName evidence="10">Uncharacterized protein</fullName>
    </submittedName>
</protein>
<evidence type="ECO:0000313" key="11">
    <source>
        <dbReference type="Proteomes" id="UP001642360"/>
    </source>
</evidence>
<keyword evidence="7 9" id="KW-0472">Membrane</keyword>
<evidence type="ECO:0000256" key="2">
    <source>
        <dbReference type="ARBA" id="ARBA00009977"/>
    </source>
</evidence>
<evidence type="ECO:0000256" key="8">
    <source>
        <dbReference type="SAM" id="MobiDB-lite"/>
    </source>
</evidence>
<dbReference type="GO" id="GO:0016020">
    <property type="term" value="C:membrane"/>
    <property type="evidence" value="ECO:0007669"/>
    <property type="project" value="UniProtKB-SubCell"/>
</dbReference>
<feature type="region of interest" description="Disordered" evidence="8">
    <location>
        <begin position="48"/>
        <end position="71"/>
    </location>
</feature>
<dbReference type="PANTHER" id="PTHR33228:SF76">
    <property type="entry name" value="PROTEIN GLUTAMINE DUMPER 7"/>
    <property type="match status" value="1"/>
</dbReference>